<organism evidence="1 2">
    <name type="scientific">Dipteronia sinensis</name>
    <dbReference type="NCBI Taxonomy" id="43782"/>
    <lineage>
        <taxon>Eukaryota</taxon>
        <taxon>Viridiplantae</taxon>
        <taxon>Streptophyta</taxon>
        <taxon>Embryophyta</taxon>
        <taxon>Tracheophyta</taxon>
        <taxon>Spermatophyta</taxon>
        <taxon>Magnoliopsida</taxon>
        <taxon>eudicotyledons</taxon>
        <taxon>Gunneridae</taxon>
        <taxon>Pentapetalae</taxon>
        <taxon>rosids</taxon>
        <taxon>malvids</taxon>
        <taxon>Sapindales</taxon>
        <taxon>Sapindaceae</taxon>
        <taxon>Hippocastanoideae</taxon>
        <taxon>Acereae</taxon>
        <taxon>Dipteronia</taxon>
    </lineage>
</organism>
<sequence length="158" mass="18304">MIDNGSSTDILYLIVYEHLVLDHRDLEVFHTSLKGFWGVEIRSVGLVKLSVKIRKYTYRTTPLLDFVVVDLPHWPYNALLGMPFLNKIQAITAMYYLKVKFSTKCGVSEVRGDHETTRRTNLSVFKDRLDGVFCKKQEDATHSSIAHFHFSFTPFILF</sequence>
<dbReference type="AlphaFoldDB" id="A0AAD9ZK38"/>
<evidence type="ECO:0000313" key="2">
    <source>
        <dbReference type="Proteomes" id="UP001281410"/>
    </source>
</evidence>
<name>A0AAD9ZK38_9ROSI</name>
<gene>
    <name evidence="1" type="ORF">Dsin_032644</name>
</gene>
<reference evidence="1" key="1">
    <citation type="journal article" date="2023" name="Plant J.">
        <title>Genome sequences and population genomics provide insights into the demographic history, inbreeding, and mutation load of two 'living fossil' tree species of Dipteronia.</title>
        <authorList>
            <person name="Feng Y."/>
            <person name="Comes H.P."/>
            <person name="Chen J."/>
            <person name="Zhu S."/>
            <person name="Lu R."/>
            <person name="Zhang X."/>
            <person name="Li P."/>
            <person name="Qiu J."/>
            <person name="Olsen K.M."/>
            <person name="Qiu Y."/>
        </authorList>
    </citation>
    <scope>NUCLEOTIDE SEQUENCE</scope>
    <source>
        <strain evidence="1">NBL</strain>
    </source>
</reference>
<dbReference type="PANTHER" id="PTHR33240:SF15">
    <property type="entry name" value="GAG-PRO-LIKE PROTEIN"/>
    <property type="match status" value="1"/>
</dbReference>
<evidence type="ECO:0000313" key="1">
    <source>
        <dbReference type="EMBL" id="KAK3180493.1"/>
    </source>
</evidence>
<keyword evidence="2" id="KW-1185">Reference proteome</keyword>
<protein>
    <submittedName>
        <fullName evidence="1">Uncharacterized protein</fullName>
    </submittedName>
</protein>
<dbReference type="Proteomes" id="UP001281410">
    <property type="component" value="Unassembled WGS sequence"/>
</dbReference>
<accession>A0AAD9ZK38</accession>
<dbReference type="EMBL" id="JANJYJ010000080">
    <property type="protein sequence ID" value="KAK3180493.1"/>
    <property type="molecule type" value="Genomic_DNA"/>
</dbReference>
<proteinExistence type="predicted"/>
<dbReference type="Gene3D" id="2.40.70.10">
    <property type="entry name" value="Acid Proteases"/>
    <property type="match status" value="1"/>
</dbReference>
<comment type="caution">
    <text evidence="1">The sequence shown here is derived from an EMBL/GenBank/DDBJ whole genome shotgun (WGS) entry which is preliminary data.</text>
</comment>
<dbReference type="PANTHER" id="PTHR33240">
    <property type="entry name" value="OS08G0508500 PROTEIN"/>
    <property type="match status" value="1"/>
</dbReference>
<dbReference type="InterPro" id="IPR021109">
    <property type="entry name" value="Peptidase_aspartic_dom_sf"/>
</dbReference>